<name>A0AAD7MG94_9AGAR</name>
<protein>
    <submittedName>
        <fullName evidence="1">Uncharacterized protein</fullName>
    </submittedName>
</protein>
<comment type="caution">
    <text evidence="1">The sequence shown here is derived from an EMBL/GenBank/DDBJ whole genome shotgun (WGS) entry which is preliminary data.</text>
</comment>
<reference evidence="1" key="1">
    <citation type="submission" date="2023-03" db="EMBL/GenBank/DDBJ databases">
        <title>Massive genome expansion in bonnet fungi (Mycena s.s.) driven by repeated elements and novel gene families across ecological guilds.</title>
        <authorList>
            <consortium name="Lawrence Berkeley National Laboratory"/>
            <person name="Harder C.B."/>
            <person name="Miyauchi S."/>
            <person name="Viragh M."/>
            <person name="Kuo A."/>
            <person name="Thoen E."/>
            <person name="Andreopoulos B."/>
            <person name="Lu D."/>
            <person name="Skrede I."/>
            <person name="Drula E."/>
            <person name="Henrissat B."/>
            <person name="Morin E."/>
            <person name="Kohler A."/>
            <person name="Barry K."/>
            <person name="LaButti K."/>
            <person name="Morin E."/>
            <person name="Salamov A."/>
            <person name="Lipzen A."/>
            <person name="Mereny Z."/>
            <person name="Hegedus B."/>
            <person name="Baldrian P."/>
            <person name="Stursova M."/>
            <person name="Weitz H."/>
            <person name="Taylor A."/>
            <person name="Grigoriev I.V."/>
            <person name="Nagy L.G."/>
            <person name="Martin F."/>
            <person name="Kauserud H."/>
        </authorList>
    </citation>
    <scope>NUCLEOTIDE SEQUENCE</scope>
    <source>
        <strain evidence="1">CBHHK182m</strain>
    </source>
</reference>
<evidence type="ECO:0000313" key="1">
    <source>
        <dbReference type="EMBL" id="KAJ7716057.1"/>
    </source>
</evidence>
<evidence type="ECO:0000313" key="2">
    <source>
        <dbReference type="Proteomes" id="UP001215598"/>
    </source>
</evidence>
<dbReference type="AlphaFoldDB" id="A0AAD7MG94"/>
<sequence length="255" mass="28752">MPPGRKPLDPTVKAERRKASLRRYAEKNGEALRAAARQRMQRQTACDCHSIAERRSGGPRSLTQLAPEIALLSEMQIQFGARRGTSTTRGSRLLKRRVAARLWLEHSGAMRPQLDHTPPAHHIALSRHHQLALPRHQLALSQHHLARPRHHLLRSPRLRRSPHLRHDRSTARYALKVVYACAPHNATDLHRRQLFSTVLLGALASSALGLLLSAPSPHPTRRARLSDMIPTQLIRPRKLPLWAMPKCPCGKEGPQ</sequence>
<organism evidence="1 2">
    <name type="scientific">Mycena metata</name>
    <dbReference type="NCBI Taxonomy" id="1033252"/>
    <lineage>
        <taxon>Eukaryota</taxon>
        <taxon>Fungi</taxon>
        <taxon>Dikarya</taxon>
        <taxon>Basidiomycota</taxon>
        <taxon>Agaricomycotina</taxon>
        <taxon>Agaricomycetes</taxon>
        <taxon>Agaricomycetidae</taxon>
        <taxon>Agaricales</taxon>
        <taxon>Marasmiineae</taxon>
        <taxon>Mycenaceae</taxon>
        <taxon>Mycena</taxon>
    </lineage>
</organism>
<accession>A0AAD7MG94</accession>
<proteinExistence type="predicted"/>
<gene>
    <name evidence="1" type="ORF">B0H16DRAFT_1741493</name>
</gene>
<keyword evidence="2" id="KW-1185">Reference proteome</keyword>
<dbReference type="EMBL" id="JARKIB010000297">
    <property type="protein sequence ID" value="KAJ7716057.1"/>
    <property type="molecule type" value="Genomic_DNA"/>
</dbReference>
<dbReference type="Proteomes" id="UP001215598">
    <property type="component" value="Unassembled WGS sequence"/>
</dbReference>